<protein>
    <submittedName>
        <fullName evidence="3">Universal stress protein UspA</fullName>
    </submittedName>
    <submittedName>
        <fullName evidence="4">Universal stress protein family</fullName>
    </submittedName>
</protein>
<evidence type="ECO:0000313" key="3">
    <source>
        <dbReference type="EMBL" id="GEQ00210.1"/>
    </source>
</evidence>
<evidence type="ECO:0000313" key="4">
    <source>
        <dbReference type="EMBL" id="SUJ09736.1"/>
    </source>
</evidence>
<proteinExistence type="inferred from homology"/>
<feature type="domain" description="UspA" evidence="2">
    <location>
        <begin position="1"/>
        <end position="140"/>
    </location>
</feature>
<comment type="similarity">
    <text evidence="1">Belongs to the universal stress protein A family.</text>
</comment>
<dbReference type="EMBL" id="UGZE01000001">
    <property type="protein sequence ID" value="SUJ09736.1"/>
    <property type="molecule type" value="Genomic_DNA"/>
</dbReference>
<reference evidence="4 5" key="1">
    <citation type="submission" date="2018-06" db="EMBL/GenBank/DDBJ databases">
        <authorList>
            <consortium name="Pathogen Informatics"/>
            <person name="Doyle S."/>
        </authorList>
    </citation>
    <scope>NUCLEOTIDE SEQUENCE [LARGE SCALE GENOMIC DNA]</scope>
    <source>
        <strain evidence="4 5">NCTC12413</strain>
    </source>
</reference>
<gene>
    <name evidence="4" type="ORF">NCTC12413_00377</name>
    <name evidence="3" type="ORF">SAR03_12470</name>
</gene>
<dbReference type="STRING" id="1212545.SARL_00175"/>
<dbReference type="InterPro" id="IPR006015">
    <property type="entry name" value="Universal_stress_UspA"/>
</dbReference>
<dbReference type="CDD" id="cd00293">
    <property type="entry name" value="USP-like"/>
    <property type="match status" value="1"/>
</dbReference>
<dbReference type="InterPro" id="IPR014729">
    <property type="entry name" value="Rossmann-like_a/b/a_fold"/>
</dbReference>
<organism evidence="4 5">
    <name type="scientific">Staphylococcus arlettae</name>
    <dbReference type="NCBI Taxonomy" id="29378"/>
    <lineage>
        <taxon>Bacteria</taxon>
        <taxon>Bacillati</taxon>
        <taxon>Bacillota</taxon>
        <taxon>Bacilli</taxon>
        <taxon>Bacillales</taxon>
        <taxon>Staphylococcaceae</taxon>
        <taxon>Staphylococcus</taxon>
    </lineage>
</organism>
<reference evidence="3 6" key="2">
    <citation type="submission" date="2019-07" db="EMBL/GenBank/DDBJ databases">
        <title>Whole genome shotgun sequence of Staphylococcus arlettae NBRC 109765.</title>
        <authorList>
            <person name="Hosoyama A."/>
            <person name="Uohara A."/>
            <person name="Ohji S."/>
            <person name="Ichikawa N."/>
        </authorList>
    </citation>
    <scope>NUCLEOTIDE SEQUENCE [LARGE SCALE GENOMIC DNA]</scope>
    <source>
        <strain evidence="3 6">NBRC 109765</strain>
    </source>
</reference>
<dbReference type="InterPro" id="IPR006016">
    <property type="entry name" value="UspA"/>
</dbReference>
<accession>A0A380BZ40</accession>
<sequence length="140" mass="15659">MYNNILLAYDFDNSFTNVPKEIESLAAGRDNVTVTLYNVISEAELQSSVRYNNKHLEDIAEEKEHQLHPFIEELEATGVSVNVKFSSGPIKQTLLKELKDSAYDIIVMSNKRDKANLGNVLGNVTHKIANSAEIPVLIIK</sequence>
<dbReference type="SUPFAM" id="SSF52402">
    <property type="entry name" value="Adenine nucleotide alpha hydrolases-like"/>
    <property type="match status" value="1"/>
</dbReference>
<evidence type="ECO:0000259" key="2">
    <source>
        <dbReference type="Pfam" id="PF00582"/>
    </source>
</evidence>
<dbReference type="Gene3D" id="3.40.50.620">
    <property type="entry name" value="HUPs"/>
    <property type="match status" value="1"/>
</dbReference>
<evidence type="ECO:0000313" key="6">
    <source>
        <dbReference type="Proteomes" id="UP000321598"/>
    </source>
</evidence>
<dbReference type="RefSeq" id="WP_103388193.1">
    <property type="nucleotide sequence ID" value="NZ_BKAV01000010.1"/>
</dbReference>
<dbReference type="PANTHER" id="PTHR46268:SF6">
    <property type="entry name" value="UNIVERSAL STRESS PROTEIN UP12"/>
    <property type="match status" value="1"/>
</dbReference>
<dbReference type="Pfam" id="PF00582">
    <property type="entry name" value="Usp"/>
    <property type="match status" value="1"/>
</dbReference>
<dbReference type="AlphaFoldDB" id="A0A380BZ40"/>
<dbReference type="PRINTS" id="PR01438">
    <property type="entry name" value="UNVRSLSTRESS"/>
</dbReference>
<keyword evidence="6" id="KW-1185">Reference proteome</keyword>
<dbReference type="Proteomes" id="UP000254956">
    <property type="component" value="Unassembled WGS sequence"/>
</dbReference>
<evidence type="ECO:0000256" key="1">
    <source>
        <dbReference type="ARBA" id="ARBA00008791"/>
    </source>
</evidence>
<dbReference type="OrthoDB" id="9777884at2"/>
<dbReference type="Proteomes" id="UP000321598">
    <property type="component" value="Unassembled WGS sequence"/>
</dbReference>
<name>A0A380BZ40_9STAP</name>
<dbReference type="EMBL" id="BKAV01000010">
    <property type="protein sequence ID" value="GEQ00210.1"/>
    <property type="molecule type" value="Genomic_DNA"/>
</dbReference>
<evidence type="ECO:0000313" key="5">
    <source>
        <dbReference type="Proteomes" id="UP000254956"/>
    </source>
</evidence>
<dbReference type="PANTHER" id="PTHR46268">
    <property type="entry name" value="STRESS RESPONSE PROTEIN NHAX"/>
    <property type="match status" value="1"/>
</dbReference>